<evidence type="ECO:0000256" key="7">
    <source>
        <dbReference type="ARBA" id="ARBA00022776"/>
    </source>
</evidence>
<dbReference type="SMART" id="SM00320">
    <property type="entry name" value="WD40"/>
    <property type="match status" value="7"/>
</dbReference>
<keyword evidence="8 11" id="KW-0175">Coiled coil</keyword>
<evidence type="ECO:0000256" key="8">
    <source>
        <dbReference type="ARBA" id="ARBA00023054"/>
    </source>
</evidence>
<keyword evidence="4 11" id="KW-0132">Cell division</keyword>
<keyword evidence="10 11" id="KW-0131">Cell cycle</keyword>
<keyword evidence="9 11" id="KW-0206">Cytoskeleton</keyword>
<keyword evidence="3 12" id="KW-0853">WD repeat</keyword>
<protein>
    <recommendedName>
        <fullName evidence="11">Nuclear distribution protein PAC1</fullName>
    </recommendedName>
    <alternativeName>
        <fullName evidence="11">Lissencephaly-1 homolog</fullName>
        <shortName evidence="11">LIS-1</shortName>
    </alternativeName>
    <alternativeName>
        <fullName evidence="11">nudF homolog</fullName>
    </alternativeName>
</protein>
<dbReference type="InterPro" id="IPR001680">
    <property type="entry name" value="WD40_rpt"/>
</dbReference>
<evidence type="ECO:0000313" key="14">
    <source>
        <dbReference type="Proteomes" id="UP001162090"/>
    </source>
</evidence>
<evidence type="ECO:0000256" key="12">
    <source>
        <dbReference type="PROSITE-ProRule" id="PRU00221"/>
    </source>
</evidence>
<dbReference type="PANTHER" id="PTHR19848">
    <property type="entry name" value="WD40 REPEAT PROTEIN"/>
    <property type="match status" value="1"/>
</dbReference>
<evidence type="ECO:0000256" key="3">
    <source>
        <dbReference type="ARBA" id="ARBA00022574"/>
    </source>
</evidence>
<organism evidence="13 14">
    <name type="scientific">Saccharomyces uvarum</name>
    <name type="common">Yeast</name>
    <name type="synonym">Saccharomyces bayanus var. uvarum</name>
    <dbReference type="NCBI Taxonomy" id="230603"/>
    <lineage>
        <taxon>Eukaryota</taxon>
        <taxon>Fungi</taxon>
        <taxon>Dikarya</taxon>
        <taxon>Ascomycota</taxon>
        <taxon>Saccharomycotina</taxon>
        <taxon>Saccharomycetes</taxon>
        <taxon>Saccharomycetales</taxon>
        <taxon>Saccharomycetaceae</taxon>
        <taxon>Saccharomyces</taxon>
    </lineage>
</organism>
<evidence type="ECO:0000256" key="1">
    <source>
        <dbReference type="ARBA" id="ARBA00022448"/>
    </source>
</evidence>
<dbReference type="GO" id="GO:0005737">
    <property type="term" value="C:cytoplasm"/>
    <property type="evidence" value="ECO:0007669"/>
    <property type="project" value="UniProtKB-UniRule"/>
</dbReference>
<dbReference type="InterPro" id="IPR017252">
    <property type="entry name" value="Dynein_regulator_LIS1"/>
</dbReference>
<feature type="repeat" description="WD" evidence="12">
    <location>
        <begin position="416"/>
        <end position="455"/>
    </location>
</feature>
<evidence type="ECO:0000256" key="11">
    <source>
        <dbReference type="HAMAP-Rule" id="MF_03141"/>
    </source>
</evidence>
<dbReference type="AlphaFoldDB" id="A0AA35JJS0"/>
<dbReference type="PIRSF" id="PIRSF037647">
    <property type="entry name" value="Dynein_regulator_Lis1"/>
    <property type="match status" value="1"/>
</dbReference>
<dbReference type="SUPFAM" id="SSF109925">
    <property type="entry name" value="Lissencephaly-1 protein (Lis-1, PAF-AH alpha) N-terminal domain"/>
    <property type="match status" value="1"/>
</dbReference>
<dbReference type="PROSITE" id="PS00678">
    <property type="entry name" value="WD_REPEATS_1"/>
    <property type="match status" value="1"/>
</dbReference>
<proteinExistence type="inferred from homology"/>
<sequence>MAHWQQQLPLTDTQKNELDKSVLRYLNWNYKQTVQRDPGQDYESIRSTIVTLSKFLLEPVDQQEFSNDNNTENENENEDILDVDELLLPRKWNSIVRLQRKIIDLEQNTEALVSQINDLSSQVAELSQSMPLASNGASTANVLKWVPKNSPNYSVNVESSITSIRLHPNLPIVFVATDHGKLYAFDLLNYSIPLASLQTHTKAITSIDVLFTNFTNSNTKNHLLVATASKDLQIHVFKWISNECKFQQIRSLLGHEHIISAVKIWQKNNDIFIASCSRDQTVKVWDFHNGWSLKSFQPHSQWVRSIDVLGDYIISGSHDTTLRLTHWPSGNGLSVGTGHEFPIEKVKFIRFIGDPANIRFRTPSTAQYESWGVQYCVSASRDRTIKIWEIPLPRLMAHRAPIPNPTNSNFKCLLTLKGHLSWVRDICIRGQYLFSCGDDKSVRCWDLNTGQCLHSWNDLHSGFINCLDMDIDYDSNILPRQIMVTGGLDSKSSVFMR</sequence>
<evidence type="ECO:0000256" key="4">
    <source>
        <dbReference type="ARBA" id="ARBA00022618"/>
    </source>
</evidence>
<keyword evidence="7 11" id="KW-0498">Mitosis</keyword>
<dbReference type="SUPFAM" id="SSF50978">
    <property type="entry name" value="WD40 repeat-like"/>
    <property type="match status" value="1"/>
</dbReference>
<dbReference type="GO" id="GO:0000132">
    <property type="term" value="P:establishment of mitotic spindle orientation"/>
    <property type="evidence" value="ECO:0007669"/>
    <property type="project" value="UniProtKB-UniRule"/>
</dbReference>
<keyword evidence="5 11" id="KW-0493">Microtubule</keyword>
<dbReference type="InterPro" id="IPR015943">
    <property type="entry name" value="WD40/YVTN_repeat-like_dom_sf"/>
</dbReference>
<dbReference type="GO" id="GO:0051012">
    <property type="term" value="P:microtubule sliding"/>
    <property type="evidence" value="ECO:0007669"/>
    <property type="project" value="UniProtKB-UniRule"/>
</dbReference>
<comment type="subunit">
    <text evidence="11">Self-associates. Interacts with NDL1 and dynein.</text>
</comment>
<name>A0AA35JJS0_SACUV</name>
<feature type="repeat" description="WD" evidence="12">
    <location>
        <begin position="252"/>
        <end position="295"/>
    </location>
</feature>
<evidence type="ECO:0000256" key="6">
    <source>
        <dbReference type="ARBA" id="ARBA00022737"/>
    </source>
</evidence>
<dbReference type="GO" id="GO:0005874">
    <property type="term" value="C:microtubule"/>
    <property type="evidence" value="ECO:0007669"/>
    <property type="project" value="UniProtKB-KW"/>
</dbReference>
<keyword evidence="6" id="KW-0677">Repeat</keyword>
<dbReference type="InterPro" id="IPR036322">
    <property type="entry name" value="WD40_repeat_dom_sf"/>
</dbReference>
<dbReference type="HAMAP" id="MF_03141">
    <property type="entry name" value="lis1"/>
    <property type="match status" value="1"/>
</dbReference>
<dbReference type="InterPro" id="IPR020472">
    <property type="entry name" value="WD40_PAC1"/>
</dbReference>
<evidence type="ECO:0000256" key="9">
    <source>
        <dbReference type="ARBA" id="ARBA00023212"/>
    </source>
</evidence>
<dbReference type="GO" id="GO:0070840">
    <property type="term" value="F:dynein complex binding"/>
    <property type="evidence" value="ECO:0007669"/>
    <property type="project" value="UniProtKB-UniRule"/>
</dbReference>
<keyword evidence="1 11" id="KW-0813">Transport</keyword>
<evidence type="ECO:0000256" key="2">
    <source>
        <dbReference type="ARBA" id="ARBA00022490"/>
    </source>
</evidence>
<dbReference type="EMBL" id="OX365919">
    <property type="protein sequence ID" value="CAI4064611.1"/>
    <property type="molecule type" value="Genomic_DNA"/>
</dbReference>
<keyword evidence="2 11" id="KW-0963">Cytoplasm</keyword>
<dbReference type="InterPro" id="IPR019775">
    <property type="entry name" value="WD40_repeat_CS"/>
</dbReference>
<comment type="similarity">
    <text evidence="11">Belongs to the WD repeat LIS1/nudF family.</text>
</comment>
<dbReference type="GO" id="GO:0000922">
    <property type="term" value="C:spindle pole"/>
    <property type="evidence" value="ECO:0007669"/>
    <property type="project" value="UniProtKB-SubCell"/>
</dbReference>
<dbReference type="PANTHER" id="PTHR19848:SF8">
    <property type="entry name" value="F-BOX AND WD REPEAT DOMAIN CONTAINING 7"/>
    <property type="match status" value="1"/>
</dbReference>
<comment type="function">
    <text evidence="11">Positively regulates the activity of the minus-end directed microtubule motor protein dynein. Plays a central role in positioning the mitotic spindle at the bud neck during cell division. Targets cytoplasmic dynein to microtubule plus ends, thereby promoting dynein-mediated microtubule sliding along the bud cortex and consequently the movement of the mitotic spindle to the bud neck.</text>
</comment>
<dbReference type="GO" id="GO:0005875">
    <property type="term" value="C:microtubule associated complex"/>
    <property type="evidence" value="ECO:0007669"/>
    <property type="project" value="UniProtKB-UniRule"/>
</dbReference>
<evidence type="ECO:0000256" key="5">
    <source>
        <dbReference type="ARBA" id="ARBA00022701"/>
    </source>
</evidence>
<dbReference type="GO" id="GO:0051301">
    <property type="term" value="P:cell division"/>
    <property type="evidence" value="ECO:0007669"/>
    <property type="project" value="UniProtKB-KW"/>
</dbReference>
<dbReference type="PRINTS" id="PR00320">
    <property type="entry name" value="GPROTEINBRPT"/>
</dbReference>
<evidence type="ECO:0000256" key="10">
    <source>
        <dbReference type="ARBA" id="ARBA00023306"/>
    </source>
</evidence>
<dbReference type="Proteomes" id="UP001162090">
    <property type="component" value="Chromosome 8"/>
</dbReference>
<dbReference type="Pfam" id="PF00400">
    <property type="entry name" value="WD40"/>
    <property type="match status" value="4"/>
</dbReference>
<feature type="coiled-coil region" evidence="11">
    <location>
        <begin position="95"/>
        <end position="122"/>
    </location>
</feature>
<accession>A0AA35JJS0</accession>
<evidence type="ECO:0000313" key="13">
    <source>
        <dbReference type="EMBL" id="CAI4064611.1"/>
    </source>
</evidence>
<dbReference type="Gene3D" id="2.130.10.10">
    <property type="entry name" value="YVTN repeat-like/Quinoprotein amine dehydrogenase"/>
    <property type="match status" value="1"/>
</dbReference>
<gene>
    <name evidence="13" type="primary">SUVC08G2950</name>
    <name evidence="11" type="synonym">LIS1</name>
    <name evidence="11" type="synonym">PAC1</name>
    <name evidence="13" type="ORF">SUVC_08G2950</name>
</gene>
<comment type="subcellular location">
    <subcellularLocation>
        <location evidence="11">Cytoplasm</location>
        <location evidence="11">Cytoskeleton</location>
    </subcellularLocation>
    <subcellularLocation>
        <location evidence="11">Cytoplasm</location>
        <location evidence="11">Cytoskeleton</location>
        <location evidence="11">Spindle pole</location>
    </subcellularLocation>
    <text evidence="11">Localizes to the plus ends of microtubules and the mitotic spindle poles.</text>
</comment>
<dbReference type="Gene3D" id="1.20.960.30">
    <property type="match status" value="1"/>
</dbReference>
<reference evidence="13" key="1">
    <citation type="submission" date="2022-10" db="EMBL/GenBank/DDBJ databases">
        <authorList>
            <person name="Byrne P K."/>
        </authorList>
    </citation>
    <scope>NUCLEOTIDE SEQUENCE</scope>
    <source>
        <strain evidence="13">CBS7001</strain>
    </source>
</reference>
<dbReference type="FunFam" id="2.130.10.10:FF:000902">
    <property type="entry name" value="Nuclear distribution protein PAC1"/>
    <property type="match status" value="1"/>
</dbReference>
<dbReference type="PROSITE" id="PS50082">
    <property type="entry name" value="WD_REPEATS_2"/>
    <property type="match status" value="2"/>
</dbReference>
<dbReference type="InterPro" id="IPR037190">
    <property type="entry name" value="LIS1_N"/>
</dbReference>
<dbReference type="CDD" id="cd00200">
    <property type="entry name" value="WD40"/>
    <property type="match status" value="1"/>
</dbReference>